<proteinExistence type="predicted"/>
<evidence type="ECO:0000256" key="1">
    <source>
        <dbReference type="SAM" id="Phobius"/>
    </source>
</evidence>
<sequence>MSASLPRCMELKQLLSNMKKKDTQSMESYLREIKNLVDALAAINSPVSDKELNQSIWLAWDRIIALLSILSRCLLIISLLILCTLVYWKKSNKCFMSVSSNRGPVINHLRWLPHLVLHRQHRLSVAEGAADVAVTAVDTRSGTVPSSRLDSSSWCFAAGGGLASIRRTTCPACSWFWSATGSDSGGALS</sequence>
<keyword evidence="1" id="KW-0472">Membrane</keyword>
<keyword evidence="3" id="KW-1185">Reference proteome</keyword>
<keyword evidence="1" id="KW-0812">Transmembrane</keyword>
<comment type="caution">
    <text evidence="2">The sequence shown here is derived from an EMBL/GenBank/DDBJ whole genome shotgun (WGS) entry which is preliminary data.</text>
</comment>
<accession>A0A9P0YGL1</accession>
<organism evidence="2 3">
    <name type="scientific">Cuscuta europaea</name>
    <name type="common">European dodder</name>
    <dbReference type="NCBI Taxonomy" id="41803"/>
    <lineage>
        <taxon>Eukaryota</taxon>
        <taxon>Viridiplantae</taxon>
        <taxon>Streptophyta</taxon>
        <taxon>Embryophyta</taxon>
        <taxon>Tracheophyta</taxon>
        <taxon>Spermatophyta</taxon>
        <taxon>Magnoliopsida</taxon>
        <taxon>eudicotyledons</taxon>
        <taxon>Gunneridae</taxon>
        <taxon>Pentapetalae</taxon>
        <taxon>asterids</taxon>
        <taxon>lamiids</taxon>
        <taxon>Solanales</taxon>
        <taxon>Convolvulaceae</taxon>
        <taxon>Cuscuteae</taxon>
        <taxon>Cuscuta</taxon>
        <taxon>Cuscuta subgen. Cuscuta</taxon>
    </lineage>
</organism>
<name>A0A9P0YGL1_CUSEU</name>
<keyword evidence="1" id="KW-1133">Transmembrane helix</keyword>
<evidence type="ECO:0000313" key="2">
    <source>
        <dbReference type="EMBL" id="CAH9053374.1"/>
    </source>
</evidence>
<protein>
    <submittedName>
        <fullName evidence="2">Uncharacterized protein</fullName>
    </submittedName>
</protein>
<dbReference type="OrthoDB" id="913062at2759"/>
<gene>
    <name evidence="2" type="ORF">CEURO_LOCUS492</name>
</gene>
<feature type="transmembrane region" description="Helical" evidence="1">
    <location>
        <begin position="63"/>
        <end position="88"/>
    </location>
</feature>
<reference evidence="2" key="1">
    <citation type="submission" date="2022-07" db="EMBL/GenBank/DDBJ databases">
        <authorList>
            <person name="Macas J."/>
            <person name="Novak P."/>
            <person name="Neumann P."/>
        </authorList>
    </citation>
    <scope>NUCLEOTIDE SEQUENCE</scope>
</reference>
<dbReference type="Proteomes" id="UP001152484">
    <property type="component" value="Unassembled WGS sequence"/>
</dbReference>
<dbReference type="EMBL" id="CAMAPE010000002">
    <property type="protein sequence ID" value="CAH9053374.1"/>
    <property type="molecule type" value="Genomic_DNA"/>
</dbReference>
<dbReference type="AlphaFoldDB" id="A0A9P0YGL1"/>
<evidence type="ECO:0000313" key="3">
    <source>
        <dbReference type="Proteomes" id="UP001152484"/>
    </source>
</evidence>